<dbReference type="Proteomes" id="UP000766904">
    <property type="component" value="Unassembled WGS sequence"/>
</dbReference>
<accession>A0A8J8TRD6</accession>
<name>A0A8J8TRD6_9EURY</name>
<reference evidence="1" key="1">
    <citation type="submission" date="2017-11" db="EMBL/GenBank/DDBJ databases">
        <authorList>
            <person name="Kajale S.C."/>
            <person name="Sharma A."/>
        </authorList>
    </citation>
    <scope>NUCLEOTIDE SEQUENCE</scope>
    <source>
        <strain evidence="1">LS1_42</strain>
    </source>
</reference>
<proteinExistence type="predicted"/>
<evidence type="ECO:0000313" key="2">
    <source>
        <dbReference type="Proteomes" id="UP000766904"/>
    </source>
</evidence>
<dbReference type="AlphaFoldDB" id="A0A8J8TRD6"/>
<sequence length="74" mass="7739">MVAATGIVSSLRVSARALLDRTAAVRGITTITYRELDDDGLDALESTISHLAGLVSASELEVALPTDLAANYVH</sequence>
<gene>
    <name evidence="1" type="ORF">CV102_05985</name>
</gene>
<comment type="caution">
    <text evidence="1">The sequence shown here is derived from an EMBL/GenBank/DDBJ whole genome shotgun (WGS) entry which is preliminary data.</text>
</comment>
<organism evidence="1 2">
    <name type="scientific">Natronococcus pandeyae</name>
    <dbReference type="NCBI Taxonomy" id="2055836"/>
    <lineage>
        <taxon>Archaea</taxon>
        <taxon>Methanobacteriati</taxon>
        <taxon>Methanobacteriota</taxon>
        <taxon>Stenosarchaea group</taxon>
        <taxon>Halobacteria</taxon>
        <taxon>Halobacteriales</taxon>
        <taxon>Natrialbaceae</taxon>
        <taxon>Natronococcus</taxon>
    </lineage>
</organism>
<dbReference type="EMBL" id="PHNJ01000002">
    <property type="protein sequence ID" value="TYL39831.1"/>
    <property type="molecule type" value="Genomic_DNA"/>
</dbReference>
<protein>
    <submittedName>
        <fullName evidence="1">Uncharacterized protein</fullName>
    </submittedName>
</protein>
<dbReference type="RefSeq" id="WP_148856965.1">
    <property type="nucleotide sequence ID" value="NZ_PHNJ01000002.1"/>
</dbReference>
<evidence type="ECO:0000313" key="1">
    <source>
        <dbReference type="EMBL" id="TYL39831.1"/>
    </source>
</evidence>
<keyword evidence="2" id="KW-1185">Reference proteome</keyword>